<dbReference type="AlphaFoldDB" id="A0A078M2S6"/>
<reference evidence="1" key="1">
    <citation type="submission" date="2014-07" db="EMBL/GenBank/DDBJ databases">
        <authorList>
            <person name="Urmite Genomes Urmite Genomes"/>
        </authorList>
    </citation>
    <scope>NUCLEOTIDE SEQUENCE</scope>
    <source>
        <strain evidence="1">13S34_air</strain>
    </source>
</reference>
<dbReference type="HOGENOM" id="CLU_529765_0_0_9"/>
<protein>
    <submittedName>
        <fullName evidence="1">Uncharacterized protein</fullName>
    </submittedName>
</protein>
<evidence type="ECO:0000313" key="1">
    <source>
        <dbReference type="EMBL" id="CEA00559.1"/>
    </source>
</evidence>
<proteinExistence type="predicted"/>
<name>A0A078M2S6_9BACL</name>
<accession>A0A078M2S6</accession>
<gene>
    <name evidence="1" type="ORF">BN1050_00652</name>
</gene>
<dbReference type="EMBL" id="LN483073">
    <property type="protein sequence ID" value="CEA00559.1"/>
    <property type="molecule type" value="Genomic_DNA"/>
</dbReference>
<dbReference type="PATRIC" id="fig|1461583.4.peg.626"/>
<sequence length="514" mass="61502">MIEMDKFNEIYKIIRLRKPTYTGVEIEFSSYTNLMSLIAAVRRDLGENINHENNLLVDYEIKKFLFSYATEPLEFSLEYEQEVRSYILELKDICEKYLEGWSLYSSIETEIDYLLNLSSHPYYQALKDIIKYTSRKYVIVTRRPLQDNVEKTIKTLYPSLECITYKNFTRNIKMYDNVIFLGTPSLYSIETFQYLNADNFYFIYFNCFYGNLKYIPWINHPRIKNIDNDFMWNIQNIKIVTKKELAIEKSPMHKSLLVEEEFPESLIPSLIGIDRDSQQNMTPCRLIEVEEDGFMFEDIGEKAKCDVLNAEYIYSRKHINEISINDFIISMDFNRWEDRKRLADKYFEDKGINEDRKKLEKLKRYLSQLLERHGPDEYTDYINKKLNLSLKTYQLVGLTKKETFKLQNNKDFLKLLMHLTKNKNTALKFKEVSDNLTKYHNQLGRQVRFELRKELEKNPEIIESLENKGFVYIPKLEMFKVDIYKVKKISSKVYQVPASRVGMLIYFNRKEEGK</sequence>
<organism evidence="1">
    <name type="scientific">Metalysinibacillus saudimassiliensis</name>
    <dbReference type="NCBI Taxonomy" id="1461583"/>
    <lineage>
        <taxon>Bacteria</taxon>
        <taxon>Bacillati</taxon>
        <taxon>Bacillota</taxon>
        <taxon>Bacilli</taxon>
        <taxon>Bacillales</taxon>
        <taxon>Caryophanaceae</taxon>
        <taxon>Metalysinibacillus</taxon>
    </lineage>
</organism>